<keyword evidence="2" id="KW-1185">Reference proteome</keyword>
<sequence>MAVRAAVQGPCADCHTMHDSQDGAVVTPGAPVSHLLKKDCVGCHGGAGAATIDGAGTPIVASAAMPSYPPDGSAS</sequence>
<accession>A0A6N9TSD8</accession>
<dbReference type="InterPro" id="IPR036280">
    <property type="entry name" value="Multihaem_cyt_sf"/>
</dbReference>
<evidence type="ECO:0000313" key="2">
    <source>
        <dbReference type="Proteomes" id="UP000469346"/>
    </source>
</evidence>
<evidence type="ECO:0008006" key="3">
    <source>
        <dbReference type="Google" id="ProtNLM"/>
    </source>
</evidence>
<name>A0A6N9TSD8_DISTH</name>
<reference evidence="1 2" key="1">
    <citation type="submission" date="2020-02" db="EMBL/GenBank/DDBJ databases">
        <title>Comparative genomics of sulfur disproportionating microorganisms.</title>
        <authorList>
            <person name="Ward L.M."/>
            <person name="Bertran E."/>
            <person name="Johnston D.T."/>
        </authorList>
    </citation>
    <scope>NUCLEOTIDE SEQUENCE [LARGE SCALE GENOMIC DNA]</scope>
    <source>
        <strain evidence="1 2">DSM 100025</strain>
    </source>
</reference>
<proteinExistence type="predicted"/>
<gene>
    <name evidence="1" type="ORF">G3N55_10765</name>
</gene>
<feature type="non-terminal residue" evidence="1">
    <location>
        <position position="75"/>
    </location>
</feature>
<dbReference type="EMBL" id="JAAGRR010000150">
    <property type="protein sequence ID" value="NDY43320.1"/>
    <property type="molecule type" value="Genomic_DNA"/>
</dbReference>
<dbReference type="SUPFAM" id="SSF48695">
    <property type="entry name" value="Multiheme cytochromes"/>
    <property type="match status" value="1"/>
</dbReference>
<dbReference type="AlphaFoldDB" id="A0A6N9TSD8"/>
<evidence type="ECO:0000313" key="1">
    <source>
        <dbReference type="EMBL" id="NDY43320.1"/>
    </source>
</evidence>
<dbReference type="Proteomes" id="UP000469346">
    <property type="component" value="Unassembled WGS sequence"/>
</dbReference>
<protein>
    <recommendedName>
        <fullName evidence="3">Doubled CXXCH motif domain-containing protein</fullName>
    </recommendedName>
</protein>
<organism evidence="1 2">
    <name type="scientific">Dissulfurirhabdus thermomarina</name>
    <dbReference type="NCBI Taxonomy" id="1765737"/>
    <lineage>
        <taxon>Bacteria</taxon>
        <taxon>Deltaproteobacteria</taxon>
        <taxon>Dissulfurirhabdaceae</taxon>
        <taxon>Dissulfurirhabdus</taxon>
    </lineage>
</organism>
<comment type="caution">
    <text evidence="1">The sequence shown here is derived from an EMBL/GenBank/DDBJ whole genome shotgun (WGS) entry which is preliminary data.</text>
</comment>